<organism evidence="4 5">
    <name type="scientific">Massiliimalia timonensis</name>
    <dbReference type="NCBI Taxonomy" id="1987501"/>
    <lineage>
        <taxon>Bacteria</taxon>
        <taxon>Bacillati</taxon>
        <taxon>Bacillota</taxon>
        <taxon>Clostridia</taxon>
        <taxon>Eubacteriales</taxon>
        <taxon>Oscillospiraceae</taxon>
        <taxon>Massiliimalia</taxon>
    </lineage>
</organism>
<dbReference type="RefSeq" id="WP_093988035.1">
    <property type="nucleotide sequence ID" value="NZ_FYDD01000003.1"/>
</dbReference>
<feature type="domain" description="SGNH hydrolase-type esterase" evidence="3">
    <location>
        <begin position="109"/>
        <end position="257"/>
    </location>
</feature>
<reference evidence="4" key="1">
    <citation type="submission" date="2020-08" db="EMBL/GenBank/DDBJ databases">
        <title>Genome public.</title>
        <authorList>
            <person name="Liu C."/>
            <person name="Sun Q."/>
        </authorList>
    </citation>
    <scope>NUCLEOTIDE SEQUENCE</scope>
    <source>
        <strain evidence="4">NSJ-15</strain>
    </source>
</reference>
<evidence type="ECO:0000313" key="5">
    <source>
        <dbReference type="Proteomes" id="UP000632659"/>
    </source>
</evidence>
<evidence type="ECO:0000313" key="4">
    <source>
        <dbReference type="EMBL" id="MBC8609548.1"/>
    </source>
</evidence>
<feature type="transmembrane region" description="Helical" evidence="2">
    <location>
        <begin position="7"/>
        <end position="28"/>
    </location>
</feature>
<keyword evidence="5" id="KW-1185">Reference proteome</keyword>
<evidence type="ECO:0000259" key="3">
    <source>
        <dbReference type="Pfam" id="PF13472"/>
    </source>
</evidence>
<keyword evidence="2" id="KW-0472">Membrane</keyword>
<sequence length="274" mass="30628">MKSNVKLIAVASGIIVVMLVAIIVIIVMGNKANRISEKALETGSEKLQTAEQVSVKDSEESIDALLEKEKKEAEEKAASSQKEQEQEKPVKKEKLSNKEIKTIFKDSVFVGDSLTEGIEVYQFLSKSNVVYHRGMSVPQMGDLSDTIVGLNPKQVFLWFGMNDLIYFSGDADKFAEAYAEQIKALQKKLPDATIYVNSILPIRENAIKKKSVFKYYEDYNGALEDMCQKMGITFIDATALAEAHSDQFEPDGIHISSTFYPYWFKNVAEKAGLL</sequence>
<dbReference type="AlphaFoldDB" id="A0A8J6P9I6"/>
<accession>A0A8J6P9I6</accession>
<dbReference type="Proteomes" id="UP000632659">
    <property type="component" value="Unassembled WGS sequence"/>
</dbReference>
<protein>
    <recommendedName>
        <fullName evidence="3">SGNH hydrolase-type esterase domain-containing protein</fullName>
    </recommendedName>
</protein>
<keyword evidence="2" id="KW-0812">Transmembrane</keyword>
<evidence type="ECO:0000256" key="1">
    <source>
        <dbReference type="SAM" id="MobiDB-lite"/>
    </source>
</evidence>
<dbReference type="EMBL" id="JACRTL010000001">
    <property type="protein sequence ID" value="MBC8609548.1"/>
    <property type="molecule type" value="Genomic_DNA"/>
</dbReference>
<proteinExistence type="predicted"/>
<gene>
    <name evidence="4" type="ORF">H8702_00225</name>
</gene>
<dbReference type="OrthoDB" id="1652311at2"/>
<dbReference type="SUPFAM" id="SSF52266">
    <property type="entry name" value="SGNH hydrolase"/>
    <property type="match status" value="1"/>
</dbReference>
<comment type="caution">
    <text evidence="4">The sequence shown here is derived from an EMBL/GenBank/DDBJ whole genome shotgun (WGS) entry which is preliminary data.</text>
</comment>
<evidence type="ECO:0000256" key="2">
    <source>
        <dbReference type="SAM" id="Phobius"/>
    </source>
</evidence>
<dbReference type="Pfam" id="PF13472">
    <property type="entry name" value="Lipase_GDSL_2"/>
    <property type="match status" value="1"/>
</dbReference>
<dbReference type="InterPro" id="IPR013830">
    <property type="entry name" value="SGNH_hydro"/>
</dbReference>
<name>A0A8J6P9I6_9FIRM</name>
<feature type="region of interest" description="Disordered" evidence="1">
    <location>
        <begin position="73"/>
        <end position="93"/>
    </location>
</feature>
<keyword evidence="2" id="KW-1133">Transmembrane helix</keyword>
<dbReference type="Gene3D" id="3.40.50.1110">
    <property type="entry name" value="SGNH hydrolase"/>
    <property type="match status" value="1"/>
</dbReference>
<dbReference type="InterPro" id="IPR036514">
    <property type="entry name" value="SGNH_hydro_sf"/>
</dbReference>